<dbReference type="EMBL" id="FAOZ01000008">
    <property type="protein sequence ID" value="CUU56576.1"/>
    <property type="molecule type" value="Genomic_DNA"/>
</dbReference>
<evidence type="ECO:0000256" key="1">
    <source>
        <dbReference type="SAM" id="MobiDB-lite"/>
    </source>
</evidence>
<dbReference type="PANTHER" id="PTHR30461">
    <property type="entry name" value="DNA-INVERTASE FROM LAMBDOID PROPHAGE"/>
    <property type="match status" value="1"/>
</dbReference>
<dbReference type="InterPro" id="IPR038109">
    <property type="entry name" value="DNA_bind_recomb_sf"/>
</dbReference>
<feature type="region of interest" description="Disordered" evidence="1">
    <location>
        <begin position="576"/>
        <end position="662"/>
    </location>
</feature>
<feature type="compositionally biased region" description="Basic and acidic residues" evidence="1">
    <location>
        <begin position="623"/>
        <end position="636"/>
    </location>
</feature>
<evidence type="ECO:0000259" key="2">
    <source>
        <dbReference type="PROSITE" id="PS51737"/>
    </source>
</evidence>
<dbReference type="InterPro" id="IPR050639">
    <property type="entry name" value="SSR_resolvase"/>
</dbReference>
<dbReference type="SMART" id="SM00857">
    <property type="entry name" value="Resolvase"/>
    <property type="match status" value="1"/>
</dbReference>
<evidence type="ECO:0000313" key="4">
    <source>
        <dbReference type="Proteomes" id="UP000198802"/>
    </source>
</evidence>
<sequence length="662" mass="73955">MVIWMTSSPTLPAAVGRPESARIRFAFTGRVSTEDQQDPEASRHWQIARATALIDGHGEIVAEYFDVGQSRSLPWKRRPQASLLLAALADRERGFDAVVVGEPHRAFYGNQYSLTMPVFEHYGVALWVPEVGGPIDPTSEAHDMIMSVFGGMSKGERNRIKIRVRSAMQAQTKVEGRYLGGRPPYGYRLADAGPHPNPAKAADGRRLHRLEPDPATAPVVVRIFEMFLGGAGVFAIAEGLTADGIPCPSANDRARNRHREGLAWSKGAIRTILSNPRYTGHEIWGKQRKEDVLLDVEDVALGYETKFRWNATETWVWSTERAHPAIIDIDTFTQAQTLRAARRVVPPSERGQRRDTRRYLFRGMLHCGLCTRKMQGNWINGKAHYRCRYPQEYALANHVHHPSNVYLREAAIVRPLDDWLFTRFAPHRVSDTIDAMTQAQSDPEADDPRRAAAQRQVAECDRKLARYRAALDAGADETTVAGWIAETTAQRAAAQAVLSTCSRQARPRLSRQEIADLVERLDDLRRVLRDADPEDKAKVYAALGVRLTYMPSEQRLLVAATPASRHVGVKVVSEGGLEPLPHHRSPSPVTSFSQARRGPADERRIVHSTRRPRDPVVRASGGHHADCQRRRTELPVRTRQCVGAGDPAGRSRLHSSTGRARR</sequence>
<dbReference type="GO" id="GO:0000150">
    <property type="term" value="F:DNA strand exchange activity"/>
    <property type="evidence" value="ECO:0007669"/>
    <property type="project" value="InterPro"/>
</dbReference>
<organism evidence="3 4">
    <name type="scientific">Parafrankia irregularis</name>
    <dbReference type="NCBI Taxonomy" id="795642"/>
    <lineage>
        <taxon>Bacteria</taxon>
        <taxon>Bacillati</taxon>
        <taxon>Actinomycetota</taxon>
        <taxon>Actinomycetes</taxon>
        <taxon>Frankiales</taxon>
        <taxon>Frankiaceae</taxon>
        <taxon>Parafrankia</taxon>
    </lineage>
</organism>
<dbReference type="Pfam" id="PF13408">
    <property type="entry name" value="Zn_ribbon_recom"/>
    <property type="match status" value="1"/>
</dbReference>
<accession>A0A0S4QLW6</accession>
<feature type="domain" description="Recombinase" evidence="2">
    <location>
        <begin position="184"/>
        <end position="345"/>
    </location>
</feature>
<dbReference type="Gene3D" id="3.40.50.1390">
    <property type="entry name" value="Resolvase, N-terminal catalytic domain"/>
    <property type="match status" value="1"/>
</dbReference>
<dbReference type="AlphaFoldDB" id="A0A0S4QLW6"/>
<dbReference type="Pfam" id="PF00239">
    <property type="entry name" value="Resolvase"/>
    <property type="match status" value="1"/>
</dbReference>
<dbReference type="PROSITE" id="PS51737">
    <property type="entry name" value="RECOMBINASE_DNA_BIND"/>
    <property type="match status" value="1"/>
</dbReference>
<reference evidence="4" key="1">
    <citation type="submission" date="2015-11" db="EMBL/GenBank/DDBJ databases">
        <authorList>
            <person name="Varghese N."/>
        </authorList>
    </citation>
    <scope>NUCLEOTIDE SEQUENCE [LARGE SCALE GENOMIC DNA]</scope>
    <source>
        <strain evidence="4">DSM 45899</strain>
    </source>
</reference>
<dbReference type="InterPro" id="IPR011109">
    <property type="entry name" value="DNA_bind_recombinase_dom"/>
</dbReference>
<protein>
    <submittedName>
        <fullName evidence="3">Site-specific DNA recombinase</fullName>
    </submittedName>
</protein>
<dbReference type="PANTHER" id="PTHR30461:SF23">
    <property type="entry name" value="DNA RECOMBINASE-RELATED"/>
    <property type="match status" value="1"/>
</dbReference>
<dbReference type="GO" id="GO:0003677">
    <property type="term" value="F:DNA binding"/>
    <property type="evidence" value="ECO:0007669"/>
    <property type="project" value="InterPro"/>
</dbReference>
<dbReference type="InterPro" id="IPR006119">
    <property type="entry name" value="Resolv_N"/>
</dbReference>
<feature type="compositionally biased region" description="Basic and acidic residues" evidence="1">
    <location>
        <begin position="598"/>
        <end position="616"/>
    </location>
</feature>
<dbReference type="InterPro" id="IPR025827">
    <property type="entry name" value="Zn_ribbon_recom_dom"/>
</dbReference>
<name>A0A0S4QLW6_9ACTN</name>
<dbReference type="Gene3D" id="3.90.1750.20">
    <property type="entry name" value="Putative Large Serine Recombinase, Chain B, Domain 2"/>
    <property type="match status" value="1"/>
</dbReference>
<dbReference type="Proteomes" id="UP000198802">
    <property type="component" value="Unassembled WGS sequence"/>
</dbReference>
<evidence type="ECO:0000313" key="3">
    <source>
        <dbReference type="EMBL" id="CUU56576.1"/>
    </source>
</evidence>
<dbReference type="Pfam" id="PF07508">
    <property type="entry name" value="Recombinase"/>
    <property type="match status" value="1"/>
</dbReference>
<gene>
    <name evidence="3" type="ORF">Ga0074812_108104</name>
</gene>
<keyword evidence="4" id="KW-1185">Reference proteome</keyword>
<dbReference type="CDD" id="cd00338">
    <property type="entry name" value="Ser_Recombinase"/>
    <property type="match status" value="1"/>
</dbReference>
<proteinExistence type="predicted"/>
<dbReference type="InterPro" id="IPR036162">
    <property type="entry name" value="Resolvase-like_N_sf"/>
</dbReference>
<dbReference type="SUPFAM" id="SSF53041">
    <property type="entry name" value="Resolvase-like"/>
    <property type="match status" value="1"/>
</dbReference>